<dbReference type="PANTHER" id="PTHR11444:SF22">
    <property type="entry name" value="FUMARATE HYDRATASE CLASS II"/>
    <property type="match status" value="1"/>
</dbReference>
<feature type="binding site" evidence="5">
    <location>
        <position position="193"/>
    </location>
    <ligand>
        <name>substrate</name>
    </ligand>
</feature>
<dbReference type="GO" id="GO:0006106">
    <property type="term" value="P:fumarate metabolic process"/>
    <property type="evidence" value="ECO:0007669"/>
    <property type="project" value="InterPro"/>
</dbReference>
<dbReference type="Pfam" id="PF10415">
    <property type="entry name" value="FumaraseC_C"/>
    <property type="match status" value="1"/>
</dbReference>
<dbReference type="UniPathway" id="UPA00223">
    <property type="reaction ID" value="UER01007"/>
</dbReference>
<comment type="similarity">
    <text evidence="1 5">Belongs to the class-II fumarase/aspartase family. Fumarase subfamily.</text>
</comment>
<dbReference type="InterPro" id="IPR018951">
    <property type="entry name" value="Fumarase_C_C"/>
</dbReference>
<feature type="binding site" description="in site B" evidence="5">
    <location>
        <begin position="135"/>
        <end position="138"/>
    </location>
    <ligand>
        <name>substrate</name>
    </ligand>
</feature>
<dbReference type="PANTHER" id="PTHR11444">
    <property type="entry name" value="ASPARTATEAMMONIA/ARGININOSUCCINATE/ADENYLOSUCCINATE LYASE"/>
    <property type="match status" value="1"/>
</dbReference>
<dbReference type="HAMAP" id="MF_00743">
    <property type="entry name" value="FumaraseC"/>
    <property type="match status" value="1"/>
</dbReference>
<comment type="subcellular location">
    <subcellularLocation>
        <location evidence="5">Cytoplasm</location>
    </subcellularLocation>
</comment>
<feature type="binding site" evidence="5">
    <location>
        <begin position="145"/>
        <end position="147"/>
    </location>
    <ligand>
        <name>substrate</name>
    </ligand>
</feature>
<comment type="miscellaneous">
    <text evidence="5">There are 2 substrate-binding sites: the catalytic A site, and the non-catalytic B site that may play a role in the transfer of substrate or product between the active site and the solvent. Alternatively, the B site may bind allosteric effectors.</text>
</comment>
<dbReference type="InterPro" id="IPR005677">
    <property type="entry name" value="Fum_hydII"/>
</dbReference>
<keyword evidence="4 5" id="KW-0456">Lyase</keyword>
<sequence length="481" mass="51131">MTSLNISSMNVRTEKDSMGEMEVPVNALYGASTQRAVLNFPVSGQPVPLSVIHAYGLIKWAAAKAHAELGLLSAARAQLIEQAALEVAEGRLDAHFVVDVYQTGSGTSTNMNVNEVIAHRASQMEGPAQGEVSIHPNDHVNMGQSSNDTFPTALHLAVGLAMARNLQPALMGLASSLKVKSREFWDVLKIGRTHLMDATPVRLGQEFQGYARQVELAVERVKKAVSAVLELPLGGTAVGTGLNRHPDFPGIVITLLAEKTNLPFREAADHFEAQAAKDALVEASGQIKTVATGLFKIANDIRWLGSGPQCAIGEISLPATQPGSSIMPGKVNPVMSESLMQVCARVFGNDATVTWCAANGNFELNVMMPALGAALLESIALLSRSVALFDERCIRGITANEQRCGQFIEHSMALITGLNSKIGYDQASIIAKESARTGISVRKLCQERLEDLGISQEELDEALDPARMCAPDASTVGASGG</sequence>
<dbReference type="NCBIfam" id="NF008909">
    <property type="entry name" value="PRK12273.1"/>
    <property type="match status" value="1"/>
</dbReference>
<gene>
    <name evidence="5" type="primary">fumC</name>
    <name evidence="8" type="ORF">SAMN02745166_00793</name>
</gene>
<dbReference type="InterPro" id="IPR024083">
    <property type="entry name" value="Fumarase/histidase_N"/>
</dbReference>
<dbReference type="Gene3D" id="1.20.200.10">
    <property type="entry name" value="Fumarase/aspartase (Central domain)"/>
    <property type="match status" value="1"/>
</dbReference>
<feature type="site" description="Important for catalytic activity" evidence="5">
    <location>
        <position position="337"/>
    </location>
</feature>
<dbReference type="Pfam" id="PF00206">
    <property type="entry name" value="Lyase_1"/>
    <property type="match status" value="1"/>
</dbReference>
<feature type="domain" description="Fumarase C C-terminal" evidence="7">
    <location>
        <begin position="414"/>
        <end position="469"/>
    </location>
</feature>
<dbReference type="EC" id="4.2.1.2" evidence="5"/>
<comment type="function">
    <text evidence="5">Involved in the TCA cycle. Catalyzes the stereospecific interconversion of fumarate to L-malate.</text>
</comment>
<dbReference type="InterPro" id="IPR020557">
    <property type="entry name" value="Fumarate_lyase_CS"/>
</dbReference>
<dbReference type="FunFam" id="1.10.275.10:FF:000001">
    <property type="entry name" value="Fumarate hydratase, mitochondrial"/>
    <property type="match status" value="1"/>
</dbReference>
<dbReference type="InterPro" id="IPR022761">
    <property type="entry name" value="Fumarate_lyase_N"/>
</dbReference>
<dbReference type="AlphaFoldDB" id="A0A1T4WWG0"/>
<dbReference type="PRINTS" id="PR00149">
    <property type="entry name" value="FUMRATELYASE"/>
</dbReference>
<keyword evidence="3 5" id="KW-0816">Tricarboxylic acid cycle</keyword>
<dbReference type="PROSITE" id="PS00163">
    <property type="entry name" value="FUMARATE_LYASES"/>
    <property type="match status" value="1"/>
</dbReference>
<comment type="subunit">
    <text evidence="5">Homotetramer.</text>
</comment>
<dbReference type="InterPro" id="IPR008948">
    <property type="entry name" value="L-Aspartase-like"/>
</dbReference>
<feature type="binding site" evidence="5">
    <location>
        <begin position="330"/>
        <end position="332"/>
    </location>
    <ligand>
        <name>substrate</name>
    </ligand>
</feature>
<comment type="catalytic activity">
    <reaction evidence="5">
        <text>(S)-malate = fumarate + H2O</text>
        <dbReference type="Rhea" id="RHEA:12460"/>
        <dbReference type="ChEBI" id="CHEBI:15377"/>
        <dbReference type="ChEBI" id="CHEBI:15589"/>
        <dbReference type="ChEBI" id="CHEBI:29806"/>
        <dbReference type="EC" id="4.2.1.2"/>
    </reaction>
</comment>
<dbReference type="Proteomes" id="UP000190774">
    <property type="component" value="Unassembled WGS sequence"/>
</dbReference>
<comment type="pathway">
    <text evidence="5">Carbohydrate metabolism; tricarboxylic acid cycle; (S)-malate from fumarate: step 1/1.</text>
</comment>
<organism evidence="8 9">
    <name type="scientific">Prosthecobacter debontii</name>
    <dbReference type="NCBI Taxonomy" id="48467"/>
    <lineage>
        <taxon>Bacteria</taxon>
        <taxon>Pseudomonadati</taxon>
        <taxon>Verrucomicrobiota</taxon>
        <taxon>Verrucomicrobiia</taxon>
        <taxon>Verrucomicrobiales</taxon>
        <taxon>Verrucomicrobiaceae</taxon>
        <taxon>Prosthecobacter</taxon>
    </lineage>
</organism>
<feature type="domain" description="Fumarate lyase N-terminal" evidence="6">
    <location>
        <begin position="19"/>
        <end position="348"/>
    </location>
</feature>
<dbReference type="PRINTS" id="PR00145">
    <property type="entry name" value="ARGSUCLYASE"/>
</dbReference>
<evidence type="ECO:0000256" key="4">
    <source>
        <dbReference type="ARBA" id="ARBA00023239"/>
    </source>
</evidence>
<evidence type="ECO:0000256" key="1">
    <source>
        <dbReference type="ARBA" id="ARBA00009084"/>
    </source>
</evidence>
<evidence type="ECO:0000256" key="2">
    <source>
        <dbReference type="ARBA" id="ARBA00022490"/>
    </source>
</evidence>
<keyword evidence="2 5" id="KW-0963">Cytoplasm</keyword>
<dbReference type="EMBL" id="FUYE01000002">
    <property type="protein sequence ID" value="SKA81700.1"/>
    <property type="molecule type" value="Genomic_DNA"/>
</dbReference>
<reference evidence="9" key="1">
    <citation type="submission" date="2017-02" db="EMBL/GenBank/DDBJ databases">
        <authorList>
            <person name="Varghese N."/>
            <person name="Submissions S."/>
        </authorList>
    </citation>
    <scope>NUCLEOTIDE SEQUENCE [LARGE SCALE GENOMIC DNA]</scope>
    <source>
        <strain evidence="9">ATCC 700200</strain>
    </source>
</reference>
<evidence type="ECO:0000256" key="3">
    <source>
        <dbReference type="ARBA" id="ARBA00022532"/>
    </source>
</evidence>
<feature type="binding site" evidence="5">
    <location>
        <begin position="105"/>
        <end position="107"/>
    </location>
    <ligand>
        <name>substrate</name>
    </ligand>
</feature>
<dbReference type="SUPFAM" id="SSF48557">
    <property type="entry name" value="L-aspartase-like"/>
    <property type="match status" value="1"/>
</dbReference>
<proteinExistence type="inferred from homology"/>
<dbReference type="STRING" id="48467.SAMN02745166_00793"/>
<evidence type="ECO:0000313" key="8">
    <source>
        <dbReference type="EMBL" id="SKA81700.1"/>
    </source>
</evidence>
<accession>A0A1T4WWG0</accession>
<name>A0A1T4WWG0_9BACT</name>
<evidence type="ECO:0000256" key="5">
    <source>
        <dbReference type="HAMAP-Rule" id="MF_00743"/>
    </source>
</evidence>
<feature type="active site" description="Proton donor/acceptor" evidence="5">
    <location>
        <position position="194"/>
    </location>
</feature>
<dbReference type="InterPro" id="IPR000362">
    <property type="entry name" value="Fumarate_lyase_fam"/>
</dbReference>
<dbReference type="FunFam" id="1.20.200.10:FF:000001">
    <property type="entry name" value="Fumarate hydratase, mitochondrial"/>
    <property type="match status" value="1"/>
</dbReference>
<feature type="active site" evidence="5">
    <location>
        <position position="324"/>
    </location>
</feature>
<evidence type="ECO:0000259" key="7">
    <source>
        <dbReference type="Pfam" id="PF10415"/>
    </source>
</evidence>
<dbReference type="GO" id="GO:0005737">
    <property type="term" value="C:cytoplasm"/>
    <property type="evidence" value="ECO:0007669"/>
    <property type="project" value="UniProtKB-SubCell"/>
</dbReference>
<evidence type="ECO:0000313" key="9">
    <source>
        <dbReference type="Proteomes" id="UP000190774"/>
    </source>
</evidence>
<dbReference type="GO" id="GO:0004333">
    <property type="term" value="F:fumarate hydratase activity"/>
    <property type="evidence" value="ECO:0007669"/>
    <property type="project" value="UniProtKB-UniRule"/>
</dbReference>
<dbReference type="Gene3D" id="1.10.40.30">
    <property type="entry name" value="Fumarase/aspartase (C-terminal domain)"/>
    <property type="match status" value="1"/>
</dbReference>
<dbReference type="Gene3D" id="1.10.275.10">
    <property type="entry name" value="Fumarase/aspartase (N-terminal domain)"/>
    <property type="match status" value="1"/>
</dbReference>
<feature type="binding site" evidence="5">
    <location>
        <position position="325"/>
    </location>
    <ligand>
        <name>substrate</name>
    </ligand>
</feature>
<protein>
    <recommendedName>
        <fullName evidence="5">Fumarate hydratase class II</fullName>
        <shortName evidence="5">Fumarase C</shortName>
        <ecNumber evidence="5">4.2.1.2</ecNumber>
    </recommendedName>
    <alternativeName>
        <fullName evidence="5">Aerobic fumarase</fullName>
    </alternativeName>
    <alternativeName>
        <fullName evidence="5">Iron-independent fumarase</fullName>
    </alternativeName>
</protein>
<keyword evidence="9" id="KW-1185">Reference proteome</keyword>
<dbReference type="CDD" id="cd01362">
    <property type="entry name" value="Fumarase_classII"/>
    <property type="match status" value="1"/>
</dbReference>
<evidence type="ECO:0000259" key="6">
    <source>
        <dbReference type="Pfam" id="PF00206"/>
    </source>
</evidence>
<dbReference type="GO" id="GO:0006099">
    <property type="term" value="P:tricarboxylic acid cycle"/>
    <property type="evidence" value="ECO:0007669"/>
    <property type="project" value="UniProtKB-UniRule"/>
</dbReference>